<dbReference type="InterPro" id="IPR023299">
    <property type="entry name" value="ATPase_P-typ_cyto_dom_N"/>
</dbReference>
<evidence type="ECO:0000313" key="13">
    <source>
        <dbReference type="Proteomes" id="UP001224775"/>
    </source>
</evidence>
<evidence type="ECO:0000313" key="12">
    <source>
        <dbReference type="EMBL" id="KAK1746462.1"/>
    </source>
</evidence>
<gene>
    <name evidence="12" type="ORF">QTG54_003069</name>
</gene>
<keyword evidence="8 10" id="KW-1133">Transmembrane helix</keyword>
<dbReference type="GO" id="GO:0140358">
    <property type="term" value="F:P-type transmembrane transporter activity"/>
    <property type="evidence" value="ECO:0007669"/>
    <property type="project" value="InterPro"/>
</dbReference>
<dbReference type="Gene3D" id="3.40.50.1000">
    <property type="entry name" value="HAD superfamily/HAD-like"/>
    <property type="match status" value="1"/>
</dbReference>
<dbReference type="InterPro" id="IPR018303">
    <property type="entry name" value="ATPase_P-typ_P_site"/>
</dbReference>
<name>A0AAD8YI08_9STRA</name>
<dbReference type="PRINTS" id="PR00119">
    <property type="entry name" value="CATATPASE"/>
</dbReference>
<organism evidence="12 13">
    <name type="scientific">Skeletonema marinoi</name>
    <dbReference type="NCBI Taxonomy" id="267567"/>
    <lineage>
        <taxon>Eukaryota</taxon>
        <taxon>Sar</taxon>
        <taxon>Stramenopiles</taxon>
        <taxon>Ochrophyta</taxon>
        <taxon>Bacillariophyta</taxon>
        <taxon>Coscinodiscophyceae</taxon>
        <taxon>Thalassiosirophycidae</taxon>
        <taxon>Thalassiosirales</taxon>
        <taxon>Skeletonemataceae</taxon>
        <taxon>Skeletonema</taxon>
        <taxon>Skeletonema marinoi-dohrnii complex</taxon>
    </lineage>
</organism>
<keyword evidence="4" id="KW-0547">Nucleotide-binding</keyword>
<keyword evidence="5" id="KW-0067">ATP-binding</keyword>
<evidence type="ECO:0000256" key="4">
    <source>
        <dbReference type="ARBA" id="ARBA00022741"/>
    </source>
</evidence>
<evidence type="ECO:0000256" key="8">
    <source>
        <dbReference type="ARBA" id="ARBA00022989"/>
    </source>
</evidence>
<keyword evidence="13" id="KW-1185">Reference proteome</keyword>
<keyword evidence="7" id="KW-1278">Translocase</keyword>
<evidence type="ECO:0000256" key="6">
    <source>
        <dbReference type="ARBA" id="ARBA00022842"/>
    </source>
</evidence>
<dbReference type="GO" id="GO:0019829">
    <property type="term" value="F:ATPase-coupled monoatomic cation transmembrane transporter activity"/>
    <property type="evidence" value="ECO:0007669"/>
    <property type="project" value="TreeGrafter"/>
</dbReference>
<proteinExistence type="predicted"/>
<evidence type="ECO:0000256" key="2">
    <source>
        <dbReference type="ARBA" id="ARBA00022692"/>
    </source>
</evidence>
<dbReference type="SUPFAM" id="SSF81660">
    <property type="entry name" value="Metal cation-transporting ATPase, ATP-binding domain N"/>
    <property type="match status" value="1"/>
</dbReference>
<dbReference type="SFLD" id="SFLDG00002">
    <property type="entry name" value="C1.7:_P-type_atpase_like"/>
    <property type="match status" value="1"/>
</dbReference>
<comment type="caution">
    <text evidence="12">The sequence shown here is derived from an EMBL/GenBank/DDBJ whole genome shotgun (WGS) entry which is preliminary data.</text>
</comment>
<feature type="transmembrane region" description="Helical" evidence="10">
    <location>
        <begin position="1507"/>
        <end position="1530"/>
    </location>
</feature>
<feature type="transmembrane region" description="Helical" evidence="10">
    <location>
        <begin position="1467"/>
        <end position="1487"/>
    </location>
</feature>
<dbReference type="InterPro" id="IPR023298">
    <property type="entry name" value="ATPase_P-typ_TM_dom_sf"/>
</dbReference>
<dbReference type="InterPro" id="IPR036412">
    <property type="entry name" value="HAD-like_sf"/>
</dbReference>
<dbReference type="InterPro" id="IPR023214">
    <property type="entry name" value="HAD_sf"/>
</dbReference>
<keyword evidence="11" id="KW-0732">Signal</keyword>
<dbReference type="GO" id="GO:0016020">
    <property type="term" value="C:membrane"/>
    <property type="evidence" value="ECO:0007669"/>
    <property type="project" value="UniProtKB-SubCell"/>
</dbReference>
<keyword evidence="6" id="KW-0460">Magnesium</keyword>
<feature type="signal peptide" evidence="11">
    <location>
        <begin position="1"/>
        <end position="27"/>
    </location>
</feature>
<dbReference type="PANTHER" id="PTHR45630:SF6">
    <property type="entry name" value="CATION-TRANSPORTING P-TYPE ATPASE N-TERMINAL DOMAIN-CONTAINING PROTEIN"/>
    <property type="match status" value="1"/>
</dbReference>
<evidence type="ECO:0000256" key="5">
    <source>
        <dbReference type="ARBA" id="ARBA00022840"/>
    </source>
</evidence>
<dbReference type="InterPro" id="IPR006544">
    <property type="entry name" value="P-type_TPase_V"/>
</dbReference>
<dbReference type="GO" id="GO:0046872">
    <property type="term" value="F:metal ion binding"/>
    <property type="evidence" value="ECO:0007669"/>
    <property type="project" value="UniProtKB-KW"/>
</dbReference>
<dbReference type="PANTHER" id="PTHR45630">
    <property type="entry name" value="CATION-TRANSPORTING ATPASE-RELATED"/>
    <property type="match status" value="1"/>
</dbReference>
<sequence>MGISPSSRIFAMRSLLLLASLATLCYSRNLNQIHTIGGGAKSKTALASSSSKTQLLVETDVTITNDDKQIKINPTTEQIDKSSSAITKPNIQVQAILLPRQTSFLVPLRFLSFLLINVSLNACMQTSGKPLEDAVRKLLHMPTLSISDDPDSASFTSKVTPLHIYVAKKIATSSLTLPPGHLPSPLPLLGLFLSIVLYVGGTVLTPLWYVNVHVLLNYERLQINDDHEISATINSNLLENWFYQNDQGVVDPYYSSSKKNLVPAVFVYEEDASDKATNKPVVCQLCQSPEYDADEDSDETQYLLHPRRYYFELDRKRFYYDPSLQHEPLVSGGPTLHEASPSSLLSDKFTYGLRTKSQVERAEERFGSYSRITIPVPTLQSAFVQRMTSPLISLQMVGRILSLIEEDSIGRAFANMARLIFQHFVDSKRSVAAAITLAEEAKLGIDAIDGESAHQFWAVRPNGEGSDWVLLSSSDELLPADIFFIETNENGGKKNSNTKSSIVIPVDAMLLDGSCVTEEAALTGETIPQAKIPLDLSVDASTDDDKSNNVPLDMTGEHRSSCIFAGTKLLYSSNEDSELLESLPPLPPHLLTKSVQPTIYLALRTGSYSSRGEIIQAMTRSKMNLGLSNKSNEKDSMRLIGSLTAFAVSSCFFLLLDSANDEKHTSVFKRIVQCIRIIVASIPSDLSSSLAASEHACSTILREEFDVVGTESGALASTAKTNAVVFDKTGTLTADTQSLTSIVYQPSELRTLKNIKFLSNAVLAGAHTLMQQSDSENANLVGDPVDLASLQWTRWKYDAKDKSATSGRRGEKLWQIRSFPFDSNKKTSSAIALTKDGNGNFRLWILVKGSPNTMKNQLFKDEEKGDLASWYDGSVKRLGSLGYRSICLGALDASNTDVAKTLFPSGLPNANTKSPNLESVIHDARINARAFHRNDIEQQHLNFVGFACFNAPMRESTPRIVQELKIANIDVIMLTGDEPYASLACAVKAGIANNHTPSKTHFLKRTSSGSLAWDSNEQVNSFSLKVAKLVEQDICDGGTLIVSGDAVSTLLESGGEASRYVEDHVLPHVSVVASASPKDKYTFVNWLKQKKHVLMCGDGVNDIAAMTKADTSAAMLSGFGSNSESGSKDFEDARRKERLKKRRIGSNRLKGAGISEIEAAGIGNSSAAVQARIQRKILEGVPVIDAIQEELNRRKQIRKGGSTAARIMEKEARLSKSMEEKALSAQSKNEEEDSCIQTGEACLASSFTLLRPCVSGIDSILRAGIAAASSGISTYRKVALSCILSSYNLATLYRNGLRYGKWMWQAELFGMIYTDRAAFMASSTPRPRLTANVRPSETFNAGEVLSTLGQAIVHIATLTLAVNSAKQLQEHYPSDERHKGFGIKWSSTASDNTASVGAVLASLTGSLTSTSLSSEEKQPQSFFRRTPFQPNFVSNVVFIVSMFQNAVITMVNHGGRPFSVSFLESRPLCLSVGLSFLLAIACLAETLSMVNNFIQLAPFPTKSSKVALLRLLVINLSSCYFIEYFSTFIFRRDVWRERNESYQHHALSTLGTLAADEEERLLLEERKQNSILVYFLCLVTFNFVVKILR</sequence>
<dbReference type="SUPFAM" id="SSF81653">
    <property type="entry name" value="Calcium ATPase, transduction domain A"/>
    <property type="match status" value="1"/>
</dbReference>
<evidence type="ECO:0000256" key="7">
    <source>
        <dbReference type="ARBA" id="ARBA00022967"/>
    </source>
</evidence>
<comment type="subcellular location">
    <subcellularLocation>
        <location evidence="1">Membrane</location>
        <topology evidence="1">Multi-pass membrane protein</topology>
    </subcellularLocation>
</comment>
<dbReference type="Gene3D" id="3.40.1110.10">
    <property type="entry name" value="Calcium-transporting ATPase, cytoplasmic domain N"/>
    <property type="match status" value="1"/>
</dbReference>
<feature type="chain" id="PRO_5042055779" evidence="11">
    <location>
        <begin position="28"/>
        <end position="1589"/>
    </location>
</feature>
<evidence type="ECO:0000256" key="3">
    <source>
        <dbReference type="ARBA" id="ARBA00022723"/>
    </source>
</evidence>
<dbReference type="Proteomes" id="UP001224775">
    <property type="component" value="Unassembled WGS sequence"/>
</dbReference>
<dbReference type="PROSITE" id="PS00154">
    <property type="entry name" value="ATPASE_E1_E2"/>
    <property type="match status" value="1"/>
</dbReference>
<keyword evidence="3" id="KW-0479">Metal-binding</keyword>
<dbReference type="GO" id="GO:0005524">
    <property type="term" value="F:ATP binding"/>
    <property type="evidence" value="ECO:0007669"/>
    <property type="project" value="UniProtKB-KW"/>
</dbReference>
<dbReference type="SUPFAM" id="SSF81665">
    <property type="entry name" value="Calcium ATPase, transmembrane domain M"/>
    <property type="match status" value="1"/>
</dbReference>
<dbReference type="SFLD" id="SFLDS00003">
    <property type="entry name" value="Haloacid_Dehalogenase"/>
    <property type="match status" value="1"/>
</dbReference>
<feature type="transmembrane region" description="Helical" evidence="10">
    <location>
        <begin position="1571"/>
        <end position="1588"/>
    </location>
</feature>
<evidence type="ECO:0000256" key="10">
    <source>
        <dbReference type="SAM" id="Phobius"/>
    </source>
</evidence>
<dbReference type="SUPFAM" id="SSF56784">
    <property type="entry name" value="HAD-like"/>
    <property type="match status" value="1"/>
</dbReference>
<dbReference type="Gene3D" id="2.70.150.10">
    <property type="entry name" value="Calcium-transporting ATPase, cytoplasmic transduction domain A"/>
    <property type="match status" value="1"/>
</dbReference>
<dbReference type="InterPro" id="IPR044492">
    <property type="entry name" value="P_typ_ATPase_HD_dom"/>
</dbReference>
<keyword evidence="2 10" id="KW-0812">Transmembrane</keyword>
<accession>A0AAD8YI08</accession>
<keyword evidence="9 10" id="KW-0472">Membrane</keyword>
<evidence type="ECO:0000256" key="1">
    <source>
        <dbReference type="ARBA" id="ARBA00004141"/>
    </source>
</evidence>
<evidence type="ECO:0000256" key="9">
    <source>
        <dbReference type="ARBA" id="ARBA00023136"/>
    </source>
</evidence>
<dbReference type="EMBL" id="JATAAI010000004">
    <property type="protein sequence ID" value="KAK1746462.1"/>
    <property type="molecule type" value="Genomic_DNA"/>
</dbReference>
<reference evidence="12" key="1">
    <citation type="submission" date="2023-06" db="EMBL/GenBank/DDBJ databases">
        <title>Survivors Of The Sea: Transcriptome response of Skeletonema marinoi to long-term dormancy.</title>
        <authorList>
            <person name="Pinder M.I.M."/>
            <person name="Kourtchenko O."/>
            <person name="Robertson E.K."/>
            <person name="Larsson T."/>
            <person name="Maumus F."/>
            <person name="Osuna-Cruz C.M."/>
            <person name="Vancaester E."/>
            <person name="Stenow R."/>
            <person name="Vandepoele K."/>
            <person name="Ploug H."/>
            <person name="Bruchert V."/>
            <person name="Godhe A."/>
            <person name="Topel M."/>
        </authorList>
    </citation>
    <scope>NUCLEOTIDE SEQUENCE</scope>
    <source>
        <strain evidence="12">R05AC</strain>
    </source>
</reference>
<protein>
    <submittedName>
        <fullName evidence="12">Cation-transporting ATPase</fullName>
    </submittedName>
</protein>
<dbReference type="InterPro" id="IPR008250">
    <property type="entry name" value="ATPase_P-typ_transduc_dom_A_sf"/>
</dbReference>
<dbReference type="SFLD" id="SFLDF00027">
    <property type="entry name" value="p-type_atpase"/>
    <property type="match status" value="1"/>
</dbReference>
<evidence type="ECO:0000256" key="11">
    <source>
        <dbReference type="SAM" id="SignalP"/>
    </source>
</evidence>